<dbReference type="GO" id="GO:0008483">
    <property type="term" value="F:transaminase activity"/>
    <property type="evidence" value="ECO:0007669"/>
    <property type="project" value="UniProtKB-KW"/>
</dbReference>
<dbReference type="AlphaFoldDB" id="A0A9X2WII9"/>
<dbReference type="SMART" id="SM00345">
    <property type="entry name" value="HTH_GNTR"/>
    <property type="match status" value="1"/>
</dbReference>
<comment type="similarity">
    <text evidence="1">In the C-terminal section; belongs to the class-I pyridoxal-phosphate-dependent aminotransferase family.</text>
</comment>
<dbReference type="InterPro" id="IPR015421">
    <property type="entry name" value="PyrdxlP-dep_Trfase_major"/>
</dbReference>
<dbReference type="RefSeq" id="WP_260977962.1">
    <property type="nucleotide sequence ID" value="NZ_JAOANI010000032.1"/>
</dbReference>
<keyword evidence="3" id="KW-0805">Transcription regulation</keyword>
<reference evidence="7" key="2">
    <citation type="submission" date="2022-08" db="EMBL/GenBank/DDBJ databases">
        <authorList>
            <person name="Dong C."/>
        </authorList>
    </citation>
    <scope>NUCLEOTIDE SEQUENCE</scope>
    <source>
        <strain evidence="7">59MF3M-4</strain>
    </source>
</reference>
<dbReference type="PRINTS" id="PR00035">
    <property type="entry name" value="HTHGNTR"/>
</dbReference>
<dbReference type="GO" id="GO:0003677">
    <property type="term" value="F:DNA binding"/>
    <property type="evidence" value="ECO:0007669"/>
    <property type="project" value="UniProtKB-KW"/>
</dbReference>
<evidence type="ECO:0000256" key="3">
    <source>
        <dbReference type="ARBA" id="ARBA00023015"/>
    </source>
</evidence>
<evidence type="ECO:0000256" key="1">
    <source>
        <dbReference type="ARBA" id="ARBA00005384"/>
    </source>
</evidence>
<dbReference type="InterPro" id="IPR036388">
    <property type="entry name" value="WH-like_DNA-bd_sf"/>
</dbReference>
<dbReference type="Proteomes" id="UP001147830">
    <property type="component" value="Unassembled WGS sequence"/>
</dbReference>
<dbReference type="SUPFAM" id="SSF46785">
    <property type="entry name" value="Winged helix' DNA-binding domain"/>
    <property type="match status" value="1"/>
</dbReference>
<keyword evidence="8" id="KW-1185">Reference proteome</keyword>
<dbReference type="InterPro" id="IPR036390">
    <property type="entry name" value="WH_DNA-bd_sf"/>
</dbReference>
<keyword evidence="4" id="KW-0238">DNA-binding</keyword>
<dbReference type="Gene3D" id="1.10.10.10">
    <property type="entry name" value="Winged helix-like DNA-binding domain superfamily/Winged helix DNA-binding domain"/>
    <property type="match status" value="1"/>
</dbReference>
<sequence length="436" mass="46847">MNITGKSIAEIVASIRQLVQSGQLEEGALLPPIRELAEQLGVNRNTVAAAYQRLVSAGLAVSQGRRGTMIRTQAEGGFQEGAMPDSPLTDLASGNPALHWLPDISRYLAQLPARTPRLYGEPLLNPELAALAQSRLFSDQAEADALVLSHGAVDAVERLLLAHLKPGDKVIVEDPCFLGTINTLNQAGLEAVAVSVDAEGLQTEALAAALATGVQALICTPRGHNPTGCSLSQTRATEIRSLLAQYPDVLLIEDDHFATVAGSAYYSIMPAGHRHHALVRSVSKGYGPDLRCAFIHSDAQTRERLLLRLTPGSNWVSHLLQDLISLLLASDEVQQQLTQAADYYRAQHSALAAALNAAELPGLPVLSAPADGLNFWLPLPGLDAEQISHRLARYGWLVRDAAVFSVRQPQSALRITISELDGEQQQKLIADLRKCL</sequence>
<protein>
    <submittedName>
        <fullName evidence="7">Aminotransferase class I/II-fold pyridoxal phosphate-dependent enzyme</fullName>
    </submittedName>
</protein>
<dbReference type="InterPro" id="IPR051446">
    <property type="entry name" value="HTH_trans_reg/aminotransferase"/>
</dbReference>
<dbReference type="Pfam" id="PF00392">
    <property type="entry name" value="GntR"/>
    <property type="match status" value="1"/>
</dbReference>
<dbReference type="InterPro" id="IPR000524">
    <property type="entry name" value="Tscrpt_reg_HTH_GntR"/>
</dbReference>
<comment type="caution">
    <text evidence="7">The sequence shown here is derived from an EMBL/GenBank/DDBJ whole genome shotgun (WGS) entry which is preliminary data.</text>
</comment>
<dbReference type="PROSITE" id="PS50949">
    <property type="entry name" value="HTH_GNTR"/>
    <property type="match status" value="1"/>
</dbReference>
<dbReference type="CDD" id="cd00609">
    <property type="entry name" value="AAT_like"/>
    <property type="match status" value="1"/>
</dbReference>
<keyword evidence="2" id="KW-0663">Pyridoxal phosphate</keyword>
<dbReference type="PANTHER" id="PTHR46577:SF2">
    <property type="entry name" value="TRANSCRIPTIONAL REGULATORY PROTEIN"/>
    <property type="match status" value="1"/>
</dbReference>
<evidence type="ECO:0000256" key="5">
    <source>
        <dbReference type="ARBA" id="ARBA00023163"/>
    </source>
</evidence>
<dbReference type="Pfam" id="PF00155">
    <property type="entry name" value="Aminotran_1_2"/>
    <property type="match status" value="1"/>
</dbReference>
<dbReference type="InterPro" id="IPR015422">
    <property type="entry name" value="PyrdxlP-dep_Trfase_small"/>
</dbReference>
<dbReference type="SUPFAM" id="SSF53383">
    <property type="entry name" value="PLP-dependent transferases"/>
    <property type="match status" value="1"/>
</dbReference>
<organism evidence="7 8">
    <name type="scientific">Thalassolituus pacificus</name>
    <dbReference type="NCBI Taxonomy" id="2975440"/>
    <lineage>
        <taxon>Bacteria</taxon>
        <taxon>Pseudomonadati</taxon>
        <taxon>Pseudomonadota</taxon>
        <taxon>Gammaproteobacteria</taxon>
        <taxon>Oceanospirillales</taxon>
        <taxon>Oceanospirillaceae</taxon>
        <taxon>Thalassolituus</taxon>
    </lineage>
</organism>
<reference evidence="7" key="1">
    <citation type="journal article" date="2022" name="Front. Microbiol.">
        <title>Genome-based taxonomic rearrangement of Oceanobacter-related bacteria including the description of Thalassolituus hydrocarbonoclasticus sp. nov. and Thalassolituus pacificus sp. nov. and emended description of the genus Thalassolituus.</title>
        <authorList>
            <person name="Dong C."/>
            <person name="Wei L."/>
            <person name="Wang J."/>
            <person name="Lai Q."/>
            <person name="Huang Z."/>
            <person name="Shao Z."/>
        </authorList>
    </citation>
    <scope>NUCLEOTIDE SEQUENCE</scope>
    <source>
        <strain evidence="7">59MF3M-4</strain>
    </source>
</reference>
<evidence type="ECO:0000313" key="7">
    <source>
        <dbReference type="EMBL" id="MCT7361134.1"/>
    </source>
</evidence>
<proteinExistence type="inferred from homology"/>
<evidence type="ECO:0000256" key="2">
    <source>
        <dbReference type="ARBA" id="ARBA00022898"/>
    </source>
</evidence>
<dbReference type="CDD" id="cd07377">
    <property type="entry name" value="WHTH_GntR"/>
    <property type="match status" value="1"/>
</dbReference>
<accession>A0A9X2WII9</accession>
<dbReference type="EMBL" id="JAOANI010000032">
    <property type="protein sequence ID" value="MCT7361134.1"/>
    <property type="molecule type" value="Genomic_DNA"/>
</dbReference>
<evidence type="ECO:0000256" key="4">
    <source>
        <dbReference type="ARBA" id="ARBA00023125"/>
    </source>
</evidence>
<evidence type="ECO:0000313" key="8">
    <source>
        <dbReference type="Proteomes" id="UP001147830"/>
    </source>
</evidence>
<keyword evidence="5" id="KW-0804">Transcription</keyword>
<gene>
    <name evidence="7" type="ORF">NYR02_19105</name>
</gene>
<keyword evidence="7" id="KW-0032">Aminotransferase</keyword>
<dbReference type="GO" id="GO:0030170">
    <property type="term" value="F:pyridoxal phosphate binding"/>
    <property type="evidence" value="ECO:0007669"/>
    <property type="project" value="InterPro"/>
</dbReference>
<keyword evidence="7" id="KW-0808">Transferase</keyword>
<evidence type="ECO:0000259" key="6">
    <source>
        <dbReference type="PROSITE" id="PS50949"/>
    </source>
</evidence>
<dbReference type="Gene3D" id="3.90.1150.10">
    <property type="entry name" value="Aspartate Aminotransferase, domain 1"/>
    <property type="match status" value="1"/>
</dbReference>
<dbReference type="GO" id="GO:0003700">
    <property type="term" value="F:DNA-binding transcription factor activity"/>
    <property type="evidence" value="ECO:0007669"/>
    <property type="project" value="InterPro"/>
</dbReference>
<dbReference type="Gene3D" id="3.40.640.10">
    <property type="entry name" value="Type I PLP-dependent aspartate aminotransferase-like (Major domain)"/>
    <property type="match status" value="1"/>
</dbReference>
<dbReference type="InterPro" id="IPR015424">
    <property type="entry name" value="PyrdxlP-dep_Trfase"/>
</dbReference>
<dbReference type="InterPro" id="IPR004839">
    <property type="entry name" value="Aminotransferase_I/II_large"/>
</dbReference>
<feature type="domain" description="HTH gntR-type" evidence="6">
    <location>
        <begin position="5"/>
        <end position="73"/>
    </location>
</feature>
<name>A0A9X2WII9_9GAMM</name>
<dbReference type="PANTHER" id="PTHR46577">
    <property type="entry name" value="HTH-TYPE TRANSCRIPTIONAL REGULATORY PROTEIN GABR"/>
    <property type="match status" value="1"/>
</dbReference>